<dbReference type="Pfam" id="PF02219">
    <property type="entry name" value="MTHFR"/>
    <property type="match status" value="1"/>
</dbReference>
<dbReference type="GO" id="GO:0009086">
    <property type="term" value="P:methionine biosynthetic process"/>
    <property type="evidence" value="ECO:0007669"/>
    <property type="project" value="TreeGrafter"/>
</dbReference>
<organism evidence="9 10">
    <name type="scientific">Pseudonocardia sulfidoxydans NBRC 16205</name>
    <dbReference type="NCBI Taxonomy" id="1223511"/>
    <lineage>
        <taxon>Bacteria</taxon>
        <taxon>Bacillati</taxon>
        <taxon>Actinomycetota</taxon>
        <taxon>Actinomycetes</taxon>
        <taxon>Pseudonocardiales</taxon>
        <taxon>Pseudonocardiaceae</taxon>
        <taxon>Pseudonocardia</taxon>
    </lineage>
</organism>
<gene>
    <name evidence="9" type="ORF">PSU4_51920</name>
</gene>
<dbReference type="InterPro" id="IPR029041">
    <property type="entry name" value="FAD-linked_oxidoreductase-like"/>
</dbReference>
<dbReference type="UniPathway" id="UPA00193"/>
<proteinExistence type="inferred from homology"/>
<dbReference type="EMBL" id="BJVJ01000080">
    <property type="protein sequence ID" value="GEL26238.1"/>
    <property type="molecule type" value="Genomic_DNA"/>
</dbReference>
<dbReference type="Proteomes" id="UP000321685">
    <property type="component" value="Unassembled WGS sequence"/>
</dbReference>
<evidence type="ECO:0000256" key="6">
    <source>
        <dbReference type="ARBA" id="ARBA00023002"/>
    </source>
</evidence>
<keyword evidence="10" id="KW-1185">Reference proteome</keyword>
<comment type="cofactor">
    <cofactor evidence="1 8">
        <name>FAD</name>
        <dbReference type="ChEBI" id="CHEBI:57692"/>
    </cofactor>
</comment>
<comment type="similarity">
    <text evidence="3 8">Belongs to the methylenetetrahydrofolate reductase family.</text>
</comment>
<comment type="catalytic activity">
    <reaction evidence="7">
        <text>(6S)-5-methyl-5,6,7,8-tetrahydrofolate + NAD(+) = (6R)-5,10-methylene-5,6,7,8-tetrahydrofolate + NADH + H(+)</text>
        <dbReference type="Rhea" id="RHEA:19821"/>
        <dbReference type="ChEBI" id="CHEBI:15378"/>
        <dbReference type="ChEBI" id="CHEBI:15636"/>
        <dbReference type="ChEBI" id="CHEBI:18608"/>
        <dbReference type="ChEBI" id="CHEBI:57540"/>
        <dbReference type="ChEBI" id="CHEBI:57945"/>
        <dbReference type="EC" id="1.5.1.54"/>
    </reaction>
    <physiologicalReaction direction="right-to-left" evidence="7">
        <dbReference type="Rhea" id="RHEA:19823"/>
    </physiologicalReaction>
</comment>
<dbReference type="PANTHER" id="PTHR45754:SF3">
    <property type="entry name" value="METHYLENETETRAHYDROFOLATE REDUCTASE (NADPH)"/>
    <property type="match status" value="1"/>
</dbReference>
<dbReference type="SUPFAM" id="SSF51730">
    <property type="entry name" value="FAD-linked oxidoreductase"/>
    <property type="match status" value="1"/>
</dbReference>
<evidence type="ECO:0000256" key="7">
    <source>
        <dbReference type="ARBA" id="ARBA00048628"/>
    </source>
</evidence>
<evidence type="ECO:0000256" key="8">
    <source>
        <dbReference type="RuleBase" id="RU003862"/>
    </source>
</evidence>
<keyword evidence="4 8" id="KW-0285">Flavoprotein</keyword>
<comment type="caution">
    <text evidence="9">The sequence shown here is derived from an EMBL/GenBank/DDBJ whole genome shotgun (WGS) entry which is preliminary data.</text>
</comment>
<dbReference type="GO" id="GO:0035999">
    <property type="term" value="P:tetrahydrofolate interconversion"/>
    <property type="evidence" value="ECO:0007669"/>
    <property type="project" value="UniProtKB-UniPathway"/>
</dbReference>
<dbReference type="GO" id="GO:0005829">
    <property type="term" value="C:cytosol"/>
    <property type="evidence" value="ECO:0007669"/>
    <property type="project" value="TreeGrafter"/>
</dbReference>
<dbReference type="AlphaFoldDB" id="A0A511DT42"/>
<reference evidence="9 10" key="1">
    <citation type="submission" date="2019-07" db="EMBL/GenBank/DDBJ databases">
        <title>Whole genome shotgun sequence of Pseudonocardia sulfidoxydans NBRC 16205.</title>
        <authorList>
            <person name="Hosoyama A."/>
            <person name="Uohara A."/>
            <person name="Ohji S."/>
            <person name="Ichikawa N."/>
        </authorList>
    </citation>
    <scope>NUCLEOTIDE SEQUENCE [LARGE SCALE GENOMIC DNA]</scope>
    <source>
        <strain evidence="9 10">NBRC 16205</strain>
    </source>
</reference>
<dbReference type="GO" id="GO:0071949">
    <property type="term" value="F:FAD binding"/>
    <property type="evidence" value="ECO:0007669"/>
    <property type="project" value="TreeGrafter"/>
</dbReference>
<dbReference type="PANTHER" id="PTHR45754">
    <property type="entry name" value="METHYLENETETRAHYDROFOLATE REDUCTASE"/>
    <property type="match status" value="1"/>
</dbReference>
<dbReference type="CDD" id="cd00537">
    <property type="entry name" value="MTHFR"/>
    <property type="match status" value="1"/>
</dbReference>
<evidence type="ECO:0000256" key="5">
    <source>
        <dbReference type="ARBA" id="ARBA00022827"/>
    </source>
</evidence>
<dbReference type="RefSeq" id="WP_147113857.1">
    <property type="nucleotide sequence ID" value="NZ_BJVJ01000080.1"/>
</dbReference>
<dbReference type="GO" id="GO:0106312">
    <property type="term" value="F:methylenetetrahydrofolate reductase (NADH) activity"/>
    <property type="evidence" value="ECO:0007669"/>
    <property type="project" value="UniProtKB-EC"/>
</dbReference>
<evidence type="ECO:0000313" key="9">
    <source>
        <dbReference type="EMBL" id="GEL26238.1"/>
    </source>
</evidence>
<accession>A0A511DT42</accession>
<evidence type="ECO:0000313" key="10">
    <source>
        <dbReference type="Proteomes" id="UP000321685"/>
    </source>
</evidence>
<dbReference type="Gene3D" id="3.20.20.220">
    <property type="match status" value="1"/>
</dbReference>
<evidence type="ECO:0000256" key="1">
    <source>
        <dbReference type="ARBA" id="ARBA00001974"/>
    </source>
</evidence>
<name>A0A511DT42_9PSEU</name>
<evidence type="ECO:0000256" key="3">
    <source>
        <dbReference type="ARBA" id="ARBA00006743"/>
    </source>
</evidence>
<keyword evidence="5 8" id="KW-0274">FAD</keyword>
<keyword evidence="6 8" id="KW-0560">Oxidoreductase</keyword>
<evidence type="ECO:0000256" key="2">
    <source>
        <dbReference type="ARBA" id="ARBA00004777"/>
    </source>
</evidence>
<dbReference type="InterPro" id="IPR003171">
    <property type="entry name" value="Mehydrof_redctse-like"/>
</dbReference>
<dbReference type="OrthoDB" id="9803687at2"/>
<evidence type="ECO:0000256" key="4">
    <source>
        <dbReference type="ARBA" id="ARBA00022630"/>
    </source>
</evidence>
<protein>
    <recommendedName>
        <fullName evidence="8">Methylenetetrahydrofolate reductase</fullName>
    </recommendedName>
</protein>
<sequence length="312" mass="33046">MSLRAAFAAGRFAVTAEIGPPRGADPDAITRKAELLRGWVDAANVTDNQGAHVRMSSLAGSVLAMRAGVEPVMQLTCRDRNRIALQSDLVSAGALGIPNVLLLSGDHPRFGDHPDAAPVFDLDSTQLVATARTMRDEGVLASGREIGARPGWLVGAVENPFAPPRSFRARRLAKKVAAGAEFVQTQYVFDVEVFAAWLARLRDLGVTEKCKVLAGVGPIRSLRVCEFLRSGVPGIHVPDEAERRLRGVPAARVAEEGVSMCVETIQRVAAVPGVAGVHVMAFGYERGVPEILERAGIAPQPAVSMEGLGHAG</sequence>
<comment type="pathway">
    <text evidence="2 8">One-carbon metabolism; tetrahydrofolate interconversion.</text>
</comment>